<organism evidence="2 3">
    <name type="scientific">Rhypophila decipiens</name>
    <dbReference type="NCBI Taxonomy" id="261697"/>
    <lineage>
        <taxon>Eukaryota</taxon>
        <taxon>Fungi</taxon>
        <taxon>Dikarya</taxon>
        <taxon>Ascomycota</taxon>
        <taxon>Pezizomycotina</taxon>
        <taxon>Sordariomycetes</taxon>
        <taxon>Sordariomycetidae</taxon>
        <taxon>Sordariales</taxon>
        <taxon>Naviculisporaceae</taxon>
        <taxon>Rhypophila</taxon>
    </lineage>
</organism>
<reference evidence="2" key="2">
    <citation type="submission" date="2023-05" db="EMBL/GenBank/DDBJ databases">
        <authorList>
            <consortium name="Lawrence Berkeley National Laboratory"/>
            <person name="Steindorff A."/>
            <person name="Hensen N."/>
            <person name="Bonometti L."/>
            <person name="Westerberg I."/>
            <person name="Brannstrom I.O."/>
            <person name="Guillou S."/>
            <person name="Cros-Aarteil S."/>
            <person name="Calhoun S."/>
            <person name="Haridas S."/>
            <person name="Kuo A."/>
            <person name="Mondo S."/>
            <person name="Pangilinan J."/>
            <person name="Riley R."/>
            <person name="Labutti K."/>
            <person name="Andreopoulos B."/>
            <person name="Lipzen A."/>
            <person name="Chen C."/>
            <person name="Yanf M."/>
            <person name="Daum C."/>
            <person name="Ng V."/>
            <person name="Clum A."/>
            <person name="Ohm R."/>
            <person name="Martin F."/>
            <person name="Silar P."/>
            <person name="Natvig D."/>
            <person name="Lalanne C."/>
            <person name="Gautier V."/>
            <person name="Ament-Velasquez S.L."/>
            <person name="Kruys A."/>
            <person name="Hutchinson M.I."/>
            <person name="Powell A.J."/>
            <person name="Barry K."/>
            <person name="Miller A.N."/>
            <person name="Grigoriev I.V."/>
            <person name="Debuchy R."/>
            <person name="Gladieux P."/>
            <person name="Thoren M.H."/>
            <person name="Johannesson H."/>
        </authorList>
    </citation>
    <scope>NUCLEOTIDE SEQUENCE</scope>
    <source>
        <strain evidence="2">PSN293</strain>
    </source>
</reference>
<dbReference type="Proteomes" id="UP001301769">
    <property type="component" value="Unassembled WGS sequence"/>
</dbReference>
<gene>
    <name evidence="2" type="ORF">QBC37DRAFT_390459</name>
</gene>
<feature type="domain" description="Heterokaryon incompatibility" evidence="1">
    <location>
        <begin position="47"/>
        <end position="266"/>
    </location>
</feature>
<protein>
    <submittedName>
        <fullName evidence="2">Heterokaryon incompatibility protein-domain-containing protein</fullName>
    </submittedName>
</protein>
<name>A0AAN6Y385_9PEZI</name>
<dbReference type="InterPro" id="IPR052895">
    <property type="entry name" value="HetReg/Transcr_Mod"/>
</dbReference>
<accession>A0AAN6Y385</accession>
<dbReference type="PANTHER" id="PTHR24148">
    <property type="entry name" value="ANKYRIN REPEAT DOMAIN-CONTAINING PROTEIN 39 HOMOLOG-RELATED"/>
    <property type="match status" value="1"/>
</dbReference>
<dbReference type="AlphaFoldDB" id="A0AAN6Y385"/>
<evidence type="ECO:0000313" key="2">
    <source>
        <dbReference type="EMBL" id="KAK4210440.1"/>
    </source>
</evidence>
<dbReference type="EMBL" id="MU858174">
    <property type="protein sequence ID" value="KAK4210440.1"/>
    <property type="molecule type" value="Genomic_DNA"/>
</dbReference>
<keyword evidence="3" id="KW-1185">Reference proteome</keyword>
<sequence length="699" mass="77967">MTTYRYTALETPTTIRLVELLHSEDESSPLLCRIHHVDLSHWSRPPYTALSYVWGSEDDPDTITVLPSSAANDSGALAQEQEQIDRGVRISRNLSLALRCIRKALVPPQESSIDTAKAPTKWLQWVDAICIDQSDSPTSTAEKQTQIPLMGKIYSLATTVVIYLGPESVLPPGVGKSALECIDMLWTQVHPRIQELKAWVVEHRDADELLALSRQLGAKDPGVNYVKNVDALVRAFNIAPPDESMYEALNQLLELPWFRRVWTFQESFLARARWFLLGEAAVPGEVMENVINIAILLVRKGGTDFGRWLGKPKLPQMIRVAGREAGWVTLDAVALLMFLRGSDCKLGVDMVYGLLGVLDTYEDVRGVDGVAGRDPIKVDYSRPVSQVFGQVVVREILKTGRLTALGLVDPDSWWSKCGDNQTQQDAFAKGTCLPSWVPDWREMSNHRWFSTPNVYLATNKTVYIPGSTGTSRQPMMPSHEPQVLKLTGISLDVVATVAPREMMGMLLAEVVSRFPTLRLNETGMIYLPTGEKGDIAAVRTKCADIKIHDEDEYARVGERWDADSIGHFMGTFRNETTRTRLVTDMMEINKRACLFATEGGKLGLAPLSVRAGDVVCLALGADVPLLLRECESDVERKCEGKYRFVGESYLHGFMDGEGLIEARKRVDPSYDGLDKEWLMTLHDCKIADLPFETTEFCIC</sequence>
<proteinExistence type="predicted"/>
<evidence type="ECO:0000259" key="1">
    <source>
        <dbReference type="Pfam" id="PF06985"/>
    </source>
</evidence>
<evidence type="ECO:0000313" key="3">
    <source>
        <dbReference type="Proteomes" id="UP001301769"/>
    </source>
</evidence>
<dbReference type="Pfam" id="PF06985">
    <property type="entry name" value="HET"/>
    <property type="match status" value="1"/>
</dbReference>
<dbReference type="Pfam" id="PF26639">
    <property type="entry name" value="Het-6_barrel"/>
    <property type="match status" value="1"/>
</dbReference>
<comment type="caution">
    <text evidence="2">The sequence shown here is derived from an EMBL/GenBank/DDBJ whole genome shotgun (WGS) entry which is preliminary data.</text>
</comment>
<dbReference type="InterPro" id="IPR010730">
    <property type="entry name" value="HET"/>
</dbReference>
<dbReference type="PANTHER" id="PTHR24148:SF64">
    <property type="entry name" value="HETEROKARYON INCOMPATIBILITY DOMAIN-CONTAINING PROTEIN"/>
    <property type="match status" value="1"/>
</dbReference>
<reference evidence="2" key="1">
    <citation type="journal article" date="2023" name="Mol. Phylogenet. Evol.">
        <title>Genome-scale phylogeny and comparative genomics of the fungal order Sordariales.</title>
        <authorList>
            <person name="Hensen N."/>
            <person name="Bonometti L."/>
            <person name="Westerberg I."/>
            <person name="Brannstrom I.O."/>
            <person name="Guillou S."/>
            <person name="Cros-Aarteil S."/>
            <person name="Calhoun S."/>
            <person name="Haridas S."/>
            <person name="Kuo A."/>
            <person name="Mondo S."/>
            <person name="Pangilinan J."/>
            <person name="Riley R."/>
            <person name="LaButti K."/>
            <person name="Andreopoulos B."/>
            <person name="Lipzen A."/>
            <person name="Chen C."/>
            <person name="Yan M."/>
            <person name="Daum C."/>
            <person name="Ng V."/>
            <person name="Clum A."/>
            <person name="Steindorff A."/>
            <person name="Ohm R.A."/>
            <person name="Martin F."/>
            <person name="Silar P."/>
            <person name="Natvig D.O."/>
            <person name="Lalanne C."/>
            <person name="Gautier V."/>
            <person name="Ament-Velasquez S.L."/>
            <person name="Kruys A."/>
            <person name="Hutchinson M.I."/>
            <person name="Powell A.J."/>
            <person name="Barry K."/>
            <person name="Miller A.N."/>
            <person name="Grigoriev I.V."/>
            <person name="Debuchy R."/>
            <person name="Gladieux P."/>
            <person name="Hiltunen Thoren M."/>
            <person name="Johannesson H."/>
        </authorList>
    </citation>
    <scope>NUCLEOTIDE SEQUENCE</scope>
    <source>
        <strain evidence="2">PSN293</strain>
    </source>
</reference>